<keyword evidence="2" id="KW-1185">Reference proteome</keyword>
<evidence type="ECO:0000313" key="2">
    <source>
        <dbReference type="Proteomes" id="UP000276133"/>
    </source>
</evidence>
<gene>
    <name evidence="1" type="ORF">BpHYR1_033386</name>
</gene>
<accession>A0A3M7P9H2</accession>
<sequence length="168" mass="18753">MLEKNLWPIFSLFLKTDCRNLHTKGRIDHLLKAWHTLGILNFVLIQIFSVAKVGGYGRNVGGGRRANKRRLDRHGALQRQLGKSCRRIVGKVGLGIGHEVGGRLNGHGRLAKHLGAGRAVLKGRRAKVGKAGRLRDRRVGSGRRVARRRPVVVRRRRRNVLAGPGHGW</sequence>
<evidence type="ECO:0000313" key="1">
    <source>
        <dbReference type="EMBL" id="RMZ95702.1"/>
    </source>
</evidence>
<dbReference type="EMBL" id="REGN01012350">
    <property type="protein sequence ID" value="RMZ95702.1"/>
    <property type="molecule type" value="Genomic_DNA"/>
</dbReference>
<reference evidence="1 2" key="1">
    <citation type="journal article" date="2018" name="Sci. Rep.">
        <title>Genomic signatures of local adaptation to the degree of environmental predictability in rotifers.</title>
        <authorList>
            <person name="Franch-Gras L."/>
            <person name="Hahn C."/>
            <person name="Garcia-Roger E.M."/>
            <person name="Carmona M.J."/>
            <person name="Serra M."/>
            <person name="Gomez A."/>
        </authorList>
    </citation>
    <scope>NUCLEOTIDE SEQUENCE [LARGE SCALE GENOMIC DNA]</scope>
    <source>
        <strain evidence="1">HYR1</strain>
    </source>
</reference>
<organism evidence="1 2">
    <name type="scientific">Brachionus plicatilis</name>
    <name type="common">Marine rotifer</name>
    <name type="synonym">Brachionus muelleri</name>
    <dbReference type="NCBI Taxonomy" id="10195"/>
    <lineage>
        <taxon>Eukaryota</taxon>
        <taxon>Metazoa</taxon>
        <taxon>Spiralia</taxon>
        <taxon>Gnathifera</taxon>
        <taxon>Rotifera</taxon>
        <taxon>Eurotatoria</taxon>
        <taxon>Monogononta</taxon>
        <taxon>Pseudotrocha</taxon>
        <taxon>Ploima</taxon>
        <taxon>Brachionidae</taxon>
        <taxon>Brachionus</taxon>
    </lineage>
</organism>
<dbReference type="Proteomes" id="UP000276133">
    <property type="component" value="Unassembled WGS sequence"/>
</dbReference>
<proteinExistence type="predicted"/>
<dbReference type="AlphaFoldDB" id="A0A3M7P9H2"/>
<comment type="caution">
    <text evidence="1">The sequence shown here is derived from an EMBL/GenBank/DDBJ whole genome shotgun (WGS) entry which is preliminary data.</text>
</comment>
<protein>
    <submittedName>
        <fullName evidence="1">Uncharacterized protein</fullName>
    </submittedName>
</protein>
<name>A0A3M7P9H2_BRAPC</name>